<gene>
    <name evidence="1" type="ORF">DSM112329_02727</name>
</gene>
<dbReference type="PANTHER" id="PTHR31694">
    <property type="entry name" value="DESICCATION-LIKE PROTEIN"/>
    <property type="match status" value="1"/>
</dbReference>
<evidence type="ECO:0000313" key="1">
    <source>
        <dbReference type="EMBL" id="XAY05867.1"/>
    </source>
</evidence>
<evidence type="ECO:0008006" key="2">
    <source>
        <dbReference type="Google" id="ProtNLM"/>
    </source>
</evidence>
<proteinExistence type="predicted"/>
<protein>
    <recommendedName>
        <fullName evidence="2">Ferritin-like domain-containing protein</fullName>
    </recommendedName>
</protein>
<dbReference type="Gene3D" id="1.20.1260.10">
    <property type="match status" value="1"/>
</dbReference>
<name>A0AAU7AW38_9ACTN</name>
<sequence>MTDMFPTFAELDRDGAIAEAASHVDAHTRAAFFGKVAALVGGATVIGAVAPGFAIAQSSGDVAILNYALTLEYLEAAFYQSANSGGALSGQAARFARVTGEHEDAHVTALEKVLGSSATKKPTFDFKGSTGDEATFLATAKTLEDAGVQAYLGQAGAIKSKDVLSSAASILSVEARHAAWVANILKQDPAPEDFQSGADMNTILAAVKGTGFIPALASASASPGTTGAPSVTG</sequence>
<dbReference type="InterPro" id="IPR052965">
    <property type="entry name" value="Pigment-catalase-like"/>
</dbReference>
<dbReference type="SUPFAM" id="SSF47240">
    <property type="entry name" value="Ferritin-like"/>
    <property type="match status" value="1"/>
</dbReference>
<dbReference type="AlphaFoldDB" id="A0AAU7AW38"/>
<dbReference type="EMBL" id="CP114014">
    <property type="protein sequence ID" value="XAY05867.1"/>
    <property type="molecule type" value="Genomic_DNA"/>
</dbReference>
<accession>A0AAU7AW38</accession>
<organism evidence="1">
    <name type="scientific">Paraconexibacter sp. AEG42_29</name>
    <dbReference type="NCBI Taxonomy" id="2997339"/>
    <lineage>
        <taxon>Bacteria</taxon>
        <taxon>Bacillati</taxon>
        <taxon>Actinomycetota</taxon>
        <taxon>Thermoleophilia</taxon>
        <taxon>Solirubrobacterales</taxon>
        <taxon>Paraconexibacteraceae</taxon>
        <taxon>Paraconexibacter</taxon>
    </lineage>
</organism>
<dbReference type="PANTHER" id="PTHR31694:SF26">
    <property type="entry name" value="OS05G0151100 PROTEIN"/>
    <property type="match status" value="1"/>
</dbReference>
<dbReference type="Pfam" id="PF13668">
    <property type="entry name" value="Ferritin_2"/>
    <property type="match status" value="1"/>
</dbReference>
<reference evidence="1" key="1">
    <citation type="submission" date="2022-12" db="EMBL/GenBank/DDBJ databases">
        <title>Paraconexibacter alkalitolerans sp. nov. and Baekduia alba sp. nov., isolated from soil and emended description of the genera Paraconexibacter (Chun et al., 2020) and Baekduia (An et al., 2020).</title>
        <authorList>
            <person name="Vieira S."/>
            <person name="Huber K.J."/>
            <person name="Geppert A."/>
            <person name="Wolf J."/>
            <person name="Neumann-Schaal M."/>
            <person name="Muesken M."/>
            <person name="Overmann J."/>
        </authorList>
    </citation>
    <scope>NUCLEOTIDE SEQUENCE</scope>
    <source>
        <strain evidence="1">AEG42_29</strain>
    </source>
</reference>
<dbReference type="InterPro" id="IPR012347">
    <property type="entry name" value="Ferritin-like"/>
</dbReference>
<dbReference type="InterPro" id="IPR009078">
    <property type="entry name" value="Ferritin-like_SF"/>
</dbReference>
<dbReference type="KEGG" id="parq:DSM112329_02727"/>